<name>A0ABD1XMY5_9MARC</name>
<dbReference type="InterPro" id="IPR011333">
    <property type="entry name" value="SKP1/BTB/POZ_sf"/>
</dbReference>
<dbReference type="CDD" id="cd18186">
    <property type="entry name" value="BTB_POZ_ZBTB_KLHL-like"/>
    <property type="match status" value="1"/>
</dbReference>
<organism evidence="2 3">
    <name type="scientific">Riccia fluitans</name>
    <dbReference type="NCBI Taxonomy" id="41844"/>
    <lineage>
        <taxon>Eukaryota</taxon>
        <taxon>Viridiplantae</taxon>
        <taxon>Streptophyta</taxon>
        <taxon>Embryophyta</taxon>
        <taxon>Marchantiophyta</taxon>
        <taxon>Marchantiopsida</taxon>
        <taxon>Marchantiidae</taxon>
        <taxon>Marchantiales</taxon>
        <taxon>Ricciaceae</taxon>
        <taxon>Riccia</taxon>
    </lineage>
</organism>
<reference evidence="2 3" key="1">
    <citation type="submission" date="2024-09" db="EMBL/GenBank/DDBJ databases">
        <title>Chromosome-scale assembly of Riccia fluitans.</title>
        <authorList>
            <person name="Paukszto L."/>
            <person name="Sawicki J."/>
            <person name="Karawczyk K."/>
            <person name="Piernik-Szablinska J."/>
            <person name="Szczecinska M."/>
            <person name="Mazdziarz M."/>
        </authorList>
    </citation>
    <scope>NUCLEOTIDE SEQUENCE [LARGE SCALE GENOMIC DNA]</scope>
    <source>
        <strain evidence="2">Rf_01</strain>
        <tissue evidence="2">Aerial parts of the thallus</tissue>
    </source>
</reference>
<sequence>MEELKILYDNSGLEFRGGERMLEAVDRASAKQCESLTTNLRDDDSCIVFLCEGNERVVGVRALLCVGCKVIENMLMNEGDMKESRAKEVSLPEISSIAMRIKIDFACYGKFDLHYRYNLIIPMLRRNGPWVYRQSKLRSFYS</sequence>
<dbReference type="Gene3D" id="3.30.710.10">
    <property type="entry name" value="Potassium Channel Kv1.1, Chain A"/>
    <property type="match status" value="1"/>
</dbReference>
<evidence type="ECO:0000313" key="2">
    <source>
        <dbReference type="EMBL" id="KAL2610310.1"/>
    </source>
</evidence>
<evidence type="ECO:0000256" key="1">
    <source>
        <dbReference type="ARBA" id="ARBA00004906"/>
    </source>
</evidence>
<proteinExistence type="predicted"/>
<comment type="caution">
    <text evidence="2">The sequence shown here is derived from an EMBL/GenBank/DDBJ whole genome shotgun (WGS) entry which is preliminary data.</text>
</comment>
<dbReference type="Proteomes" id="UP001605036">
    <property type="component" value="Unassembled WGS sequence"/>
</dbReference>
<comment type="pathway">
    <text evidence="1">Protein modification; protein ubiquitination.</text>
</comment>
<dbReference type="AlphaFoldDB" id="A0ABD1XMY5"/>
<gene>
    <name evidence="2" type="ORF">R1flu_028883</name>
</gene>
<keyword evidence="3" id="KW-1185">Reference proteome</keyword>
<evidence type="ECO:0000313" key="3">
    <source>
        <dbReference type="Proteomes" id="UP001605036"/>
    </source>
</evidence>
<accession>A0ABD1XMY5</accession>
<dbReference type="SUPFAM" id="SSF54695">
    <property type="entry name" value="POZ domain"/>
    <property type="match status" value="1"/>
</dbReference>
<dbReference type="EMBL" id="JBHFFA010000008">
    <property type="protein sequence ID" value="KAL2610310.1"/>
    <property type="molecule type" value="Genomic_DNA"/>
</dbReference>
<protein>
    <submittedName>
        <fullName evidence="2">Uncharacterized protein</fullName>
    </submittedName>
</protein>